<dbReference type="GO" id="GO:0000244">
    <property type="term" value="P:spliceosomal tri-snRNP complex assembly"/>
    <property type="evidence" value="ECO:0007669"/>
    <property type="project" value="TreeGrafter"/>
</dbReference>
<dbReference type="OMA" id="DGWAWYY"/>
<dbReference type="GO" id="GO:0046540">
    <property type="term" value="C:U4/U6 x U5 tri-snRNP complex"/>
    <property type="evidence" value="ECO:0007669"/>
    <property type="project" value="TreeGrafter"/>
</dbReference>
<feature type="domain" description="PRP1 splicing factor N-terminal" evidence="6">
    <location>
        <begin position="57"/>
        <end position="196"/>
    </location>
</feature>
<feature type="region of interest" description="Disordered" evidence="5">
    <location>
        <begin position="1"/>
        <end position="30"/>
    </location>
</feature>
<evidence type="ECO:0000313" key="8">
    <source>
        <dbReference type="Proteomes" id="UP000030680"/>
    </source>
</evidence>
<feature type="coiled-coil region" evidence="4">
    <location>
        <begin position="141"/>
        <end position="168"/>
    </location>
</feature>
<dbReference type="KEGG" id="gsl:Gasu_56590"/>
<evidence type="ECO:0000256" key="2">
    <source>
        <dbReference type="ARBA" id="ARBA00022737"/>
    </source>
</evidence>
<dbReference type="InterPro" id="IPR045075">
    <property type="entry name" value="Syf1-like"/>
</dbReference>
<keyword evidence="4" id="KW-0175">Coiled coil</keyword>
<evidence type="ECO:0000256" key="3">
    <source>
        <dbReference type="ARBA" id="ARBA00023242"/>
    </source>
</evidence>
<dbReference type="STRING" id="130081.M2XA62"/>
<evidence type="ECO:0000313" key="7">
    <source>
        <dbReference type="EMBL" id="EME26762.1"/>
    </source>
</evidence>
<protein>
    <submittedName>
        <fullName evidence="7">Pre-mRNA-processing factor 6</fullName>
    </submittedName>
</protein>
<dbReference type="PANTHER" id="PTHR11246:SF1">
    <property type="entry name" value="PRE-MRNA-PROCESSING FACTOR 6"/>
    <property type="match status" value="1"/>
</dbReference>
<dbReference type="InterPro" id="IPR003107">
    <property type="entry name" value="HAT"/>
</dbReference>
<reference evidence="8" key="1">
    <citation type="journal article" date="2013" name="Science">
        <title>Gene transfer from bacteria and archaea facilitated evolution of an extremophilic eukaryote.</title>
        <authorList>
            <person name="Schonknecht G."/>
            <person name="Chen W.H."/>
            <person name="Ternes C.M."/>
            <person name="Barbier G.G."/>
            <person name="Shrestha R.P."/>
            <person name="Stanke M."/>
            <person name="Brautigam A."/>
            <person name="Baker B.J."/>
            <person name="Banfield J.F."/>
            <person name="Garavito R.M."/>
            <person name="Carr K."/>
            <person name="Wilkerson C."/>
            <person name="Rensing S.A."/>
            <person name="Gagneul D."/>
            <person name="Dickenson N.E."/>
            <person name="Oesterhelt C."/>
            <person name="Lercher M.J."/>
            <person name="Weber A.P."/>
        </authorList>
    </citation>
    <scope>NUCLEOTIDE SEQUENCE [LARGE SCALE GENOMIC DNA]</scope>
    <source>
        <strain evidence="8">074W</strain>
    </source>
</reference>
<evidence type="ECO:0000256" key="4">
    <source>
        <dbReference type="SAM" id="Coils"/>
    </source>
</evidence>
<keyword evidence="2" id="KW-0677">Repeat</keyword>
<name>M2XA62_GALSU</name>
<dbReference type="Pfam" id="PF06424">
    <property type="entry name" value="PRP1_N"/>
    <property type="match status" value="1"/>
</dbReference>
<organism evidence="7 8">
    <name type="scientific">Galdieria sulphuraria</name>
    <name type="common">Red alga</name>
    <dbReference type="NCBI Taxonomy" id="130081"/>
    <lineage>
        <taxon>Eukaryota</taxon>
        <taxon>Rhodophyta</taxon>
        <taxon>Bangiophyceae</taxon>
        <taxon>Galdieriales</taxon>
        <taxon>Galdieriaceae</taxon>
        <taxon>Galdieria</taxon>
    </lineage>
</organism>
<gene>
    <name evidence="7" type="ORF">Gasu_56590</name>
</gene>
<feature type="compositionally biased region" description="Acidic residues" evidence="5">
    <location>
        <begin position="93"/>
        <end position="113"/>
    </location>
</feature>
<feature type="compositionally biased region" description="Basic and acidic residues" evidence="5">
    <location>
        <begin position="68"/>
        <end position="77"/>
    </location>
</feature>
<dbReference type="SUPFAM" id="SSF48452">
    <property type="entry name" value="TPR-like"/>
    <property type="match status" value="3"/>
</dbReference>
<dbReference type="Pfam" id="PF23240">
    <property type="entry name" value="HAT_PRP39_N"/>
    <property type="match status" value="1"/>
</dbReference>
<dbReference type="OrthoDB" id="440128at2759"/>
<dbReference type="PANTHER" id="PTHR11246">
    <property type="entry name" value="PRE-MRNA SPLICING FACTOR"/>
    <property type="match status" value="1"/>
</dbReference>
<sequence length="996" mass="112632">MLNRPPKTFQEPTPQDYIPGRGRGATGFVTNPEYSLRANNQFSEMPVPDAGAKFGTPPPGYVAGRGRGLGDTRRETLARQAAAARSFISQQQEYDDEPVEEDDDGRPLDDEDQGLFANTVYDEDDKEADEIYEAVEKRMESRRQRQREERINEELKRYRSENPSLEQQFADLKRGLAQVSEEEWASIPEIGDYRVKKQKLEKYTPVPDSVIESAHKERSFDSSIGTLSTTQGISTDLASIGEGRGAVLGLKLDRISDSVSGQTVVDPKGYLTELAGMRITSESEIGDVKKARMLLKSVTSTNPKHAPGWIAAARLEEIAGRITDARALITEGCQKCPTSEDVWLEAARLYPQEQAKQVLASAVQRGRVPGSVKIWLQAAAIESDLTQKKRILRKALEIIPTSVRLWSAAIELEPPEGARILLTRAVECVPHATELWIALARLESYENAKVILNKAREAIPAEPLIWITAAKLEEAHESKQQSISTDILNDEQVKKIDQNNLFDIYLEEVKNESSQSSVTRIIERAVKTLSIKQKIVDRDRWLKEAKESESGGYYRTARDIIHFSSNLGIEEVDRERIWLSDAETAEKEGYFICARALFARLVSTFPGRDNLWLQAAHFEKEHGSFMVVDELLRRAVAYCPRAEKLWLLAANEKWRHHDADGARAVLHEAFSSNPGSETIWLEAVALEKQAGELSRARILASRARNSEADSGRVYYKSALLEREAGCVEAERELLEEGLSKHPNEPKLWLMLGQWHERQEPSQLEEARAAYSSGLQHCPTCVPLWISLAHLEERVNKWTRARAILERARQKLPKVDIIWEESIWLEVRIAKNQRPLSTDSQLLSKTTSKSALSILSKALQECPDSGRLWAVAIELESAKQRRARSVDALTRCDRDAHVMIAVARLFWGEHKIEKARSWFQRAVTLDSELGDAWAAWYAFEKKENGESEIKEIESQVESHPPRKGTRWCKVRKSLENVHLTTLQVLEKVSHDFEPFTS</sequence>
<dbReference type="InterPro" id="IPR010491">
    <property type="entry name" value="PRP1_N"/>
</dbReference>
<evidence type="ECO:0000256" key="1">
    <source>
        <dbReference type="ARBA" id="ARBA00004123"/>
    </source>
</evidence>
<dbReference type="InterPro" id="IPR011990">
    <property type="entry name" value="TPR-like_helical_dom_sf"/>
</dbReference>
<keyword evidence="8" id="KW-1185">Reference proteome</keyword>
<dbReference type="Gramene" id="EME26762">
    <property type="protein sequence ID" value="EME26762"/>
    <property type="gene ID" value="Gasu_56590"/>
</dbReference>
<keyword evidence="3" id="KW-0539">Nucleus</keyword>
<dbReference type="GO" id="GO:0071013">
    <property type="term" value="C:catalytic step 2 spliceosome"/>
    <property type="evidence" value="ECO:0007669"/>
    <property type="project" value="TreeGrafter"/>
</dbReference>
<feature type="region of interest" description="Disordered" evidence="5">
    <location>
        <begin position="44"/>
        <end position="127"/>
    </location>
</feature>
<accession>M2XA62</accession>
<dbReference type="Gene3D" id="1.25.40.10">
    <property type="entry name" value="Tetratricopeptide repeat domain"/>
    <property type="match status" value="3"/>
</dbReference>
<evidence type="ECO:0000259" key="6">
    <source>
        <dbReference type="Pfam" id="PF06424"/>
    </source>
</evidence>
<dbReference type="AlphaFoldDB" id="M2XA62"/>
<dbReference type="FunFam" id="1.25.40.10:FF:000058">
    <property type="entry name" value="Pre-mRNA processing factor 6"/>
    <property type="match status" value="1"/>
</dbReference>
<proteinExistence type="predicted"/>
<comment type="subcellular location">
    <subcellularLocation>
        <location evidence="1">Nucleus</location>
    </subcellularLocation>
</comment>
<dbReference type="RefSeq" id="XP_005703282.1">
    <property type="nucleotide sequence ID" value="XM_005703225.1"/>
</dbReference>
<dbReference type="Pfam" id="PF13428">
    <property type="entry name" value="TPR_14"/>
    <property type="match status" value="1"/>
</dbReference>
<evidence type="ECO:0000256" key="5">
    <source>
        <dbReference type="SAM" id="MobiDB-lite"/>
    </source>
</evidence>
<dbReference type="EMBL" id="KB454543">
    <property type="protein sequence ID" value="EME26762.1"/>
    <property type="molecule type" value="Genomic_DNA"/>
</dbReference>
<dbReference type="Proteomes" id="UP000030680">
    <property type="component" value="Unassembled WGS sequence"/>
</dbReference>
<dbReference type="eggNOG" id="KOG0495">
    <property type="taxonomic scope" value="Eukaryota"/>
</dbReference>
<dbReference type="SMART" id="SM00386">
    <property type="entry name" value="HAT"/>
    <property type="match status" value="14"/>
</dbReference>
<dbReference type="GeneID" id="17085716"/>